<gene>
    <name evidence="1" type="ORF">M979_2224</name>
</gene>
<dbReference type="Proteomes" id="UP000078286">
    <property type="component" value="Unassembled WGS sequence"/>
</dbReference>
<accession>A0A1B7HNX4</accession>
<sequence>MQSNALSHVIVDEDEYIALLRTRVESLGLPWLIEKDTTYSDAKEIQEQGFDIILAIPGLKLMFASRKFDKNKIIHLDYFSYATKDVNVAVHKLKSVINANKIF</sequence>
<evidence type="ECO:0000313" key="1">
    <source>
        <dbReference type="EMBL" id="OAT17336.1"/>
    </source>
</evidence>
<dbReference type="AlphaFoldDB" id="A0A1B7HNX4"/>
<name>A0A1B7HNX4_9ENTR</name>
<dbReference type="PATRIC" id="fig|1354255.3.peg.2301"/>
<proteinExistence type="predicted"/>
<evidence type="ECO:0000313" key="2">
    <source>
        <dbReference type="Proteomes" id="UP000078286"/>
    </source>
</evidence>
<protein>
    <submittedName>
        <fullName evidence="1">Uncharacterized protein</fullName>
    </submittedName>
</protein>
<dbReference type="EMBL" id="LXEO01000028">
    <property type="protein sequence ID" value="OAT17336.1"/>
    <property type="molecule type" value="Genomic_DNA"/>
</dbReference>
<comment type="caution">
    <text evidence="1">The sequence shown here is derived from an EMBL/GenBank/DDBJ whole genome shotgun (WGS) entry which is preliminary data.</text>
</comment>
<keyword evidence="2" id="KW-1185">Reference proteome</keyword>
<reference evidence="1 2" key="1">
    <citation type="submission" date="2016-04" db="EMBL/GenBank/DDBJ databases">
        <title>ATOL: Assembling a taxonomically balanced genome-scale reconstruction of the evolutionary history of the Enterobacteriaceae.</title>
        <authorList>
            <person name="Plunkett G.III."/>
            <person name="Neeno-Eckwall E.C."/>
            <person name="Glasner J.D."/>
            <person name="Perna N.T."/>
        </authorList>
    </citation>
    <scope>NUCLEOTIDE SEQUENCE [LARGE SCALE GENOMIC DNA]</scope>
    <source>
        <strain evidence="1 2">ATCC 51607</strain>
    </source>
</reference>
<organism evidence="1 2">
    <name type="scientific">Buttiauxella noackiae ATCC 51607</name>
    <dbReference type="NCBI Taxonomy" id="1354255"/>
    <lineage>
        <taxon>Bacteria</taxon>
        <taxon>Pseudomonadati</taxon>
        <taxon>Pseudomonadota</taxon>
        <taxon>Gammaproteobacteria</taxon>
        <taxon>Enterobacterales</taxon>
        <taxon>Enterobacteriaceae</taxon>
        <taxon>Buttiauxella</taxon>
    </lineage>
</organism>